<keyword evidence="1" id="KW-0547">Nucleotide-binding</keyword>
<dbReference type="GO" id="GO:0016787">
    <property type="term" value="F:hydrolase activity"/>
    <property type="evidence" value="ECO:0007669"/>
    <property type="project" value="UniProtKB-KW"/>
</dbReference>
<dbReference type="InterPro" id="IPR000212">
    <property type="entry name" value="DNA_helicase_UvrD/REP"/>
</dbReference>
<gene>
    <name evidence="7" type="ORF">HKQ55_06330</name>
</gene>
<dbReference type="Proteomes" id="UP000583639">
    <property type="component" value="Unassembled WGS sequence"/>
</dbReference>
<keyword evidence="3" id="KW-0347">Helicase</keyword>
<dbReference type="InterPro" id="IPR014017">
    <property type="entry name" value="DNA_helicase_UvrD-like_C"/>
</dbReference>
<dbReference type="GO" id="GO:0000725">
    <property type="term" value="P:recombinational repair"/>
    <property type="evidence" value="ECO:0007669"/>
    <property type="project" value="TreeGrafter"/>
</dbReference>
<evidence type="ECO:0000259" key="6">
    <source>
        <dbReference type="Pfam" id="PF13361"/>
    </source>
</evidence>
<evidence type="ECO:0000256" key="5">
    <source>
        <dbReference type="ARBA" id="ARBA00034923"/>
    </source>
</evidence>
<dbReference type="RefSeq" id="WP_172769928.1">
    <property type="nucleotide sequence ID" value="NZ_JABDSI010000095.1"/>
</dbReference>
<dbReference type="PANTHER" id="PTHR11070:SF2">
    <property type="entry name" value="ATP-DEPENDENT DNA HELICASE SRS2"/>
    <property type="match status" value="1"/>
</dbReference>
<evidence type="ECO:0000313" key="8">
    <source>
        <dbReference type="Proteomes" id="UP000583639"/>
    </source>
</evidence>
<sequence length="170" mass="19555">MQYIFSFLRNDVISLEKTPSLKEQLSAHLLDITTYREADLCDSSCITEKVFVSTVHKAKGLEFENVIIFEATDGVYPFFDKKTPEEIRESARLFYVAMTRAKIRLHIIYAESVSGISKWGNPYSIEKEPTPFLRHIANSFPTWSMHSQTLPLPPLPIFFFSSQKPIIFSP</sequence>
<dbReference type="Gene3D" id="3.40.50.300">
    <property type="entry name" value="P-loop containing nucleotide triphosphate hydrolases"/>
    <property type="match status" value="1"/>
</dbReference>
<proteinExistence type="predicted"/>
<evidence type="ECO:0000256" key="4">
    <source>
        <dbReference type="ARBA" id="ARBA00022840"/>
    </source>
</evidence>
<name>A0A848QT94_PHOVU</name>
<protein>
    <recommendedName>
        <fullName evidence="5">DNA 3'-5' helicase II</fullName>
    </recommendedName>
</protein>
<dbReference type="PANTHER" id="PTHR11070">
    <property type="entry name" value="UVRD / RECB / PCRA DNA HELICASE FAMILY MEMBER"/>
    <property type="match status" value="1"/>
</dbReference>
<keyword evidence="2" id="KW-0378">Hydrolase</keyword>
<evidence type="ECO:0000256" key="3">
    <source>
        <dbReference type="ARBA" id="ARBA00022806"/>
    </source>
</evidence>
<dbReference type="GO" id="GO:0043138">
    <property type="term" value="F:3'-5' DNA helicase activity"/>
    <property type="evidence" value="ECO:0007669"/>
    <property type="project" value="TreeGrafter"/>
</dbReference>
<dbReference type="SUPFAM" id="SSF52540">
    <property type="entry name" value="P-loop containing nucleoside triphosphate hydrolases"/>
    <property type="match status" value="1"/>
</dbReference>
<comment type="caution">
    <text evidence="7">The sequence shown here is derived from an EMBL/GenBank/DDBJ whole genome shotgun (WGS) entry which is preliminary data.</text>
</comment>
<dbReference type="Pfam" id="PF13361">
    <property type="entry name" value="UvrD_C"/>
    <property type="match status" value="1"/>
</dbReference>
<evidence type="ECO:0000256" key="2">
    <source>
        <dbReference type="ARBA" id="ARBA00022801"/>
    </source>
</evidence>
<reference evidence="7 8" key="1">
    <citation type="submission" date="2020-04" db="EMBL/GenBank/DDBJ databases">
        <title>A novel gut-associated lysogenic phage, Bacteroides phage BV01, alters the host transcriptome and bile acid metabolism in Bacteroides vulgatus.</title>
        <authorList>
            <person name="Campbell D.E."/>
            <person name="Ly L."/>
            <person name="Ridlon J.M."/>
            <person name="Hsiao A."/>
            <person name="Degnan P.H."/>
        </authorList>
    </citation>
    <scope>NUCLEOTIDE SEQUENCE [LARGE SCALE GENOMIC DNA]</scope>
    <source>
        <strain evidence="7 8">VPI-BV8526</strain>
    </source>
</reference>
<dbReference type="InterPro" id="IPR027417">
    <property type="entry name" value="P-loop_NTPase"/>
</dbReference>
<dbReference type="EMBL" id="JABDSI010000095">
    <property type="protein sequence ID" value="NMW39773.1"/>
    <property type="molecule type" value="Genomic_DNA"/>
</dbReference>
<keyword evidence="4 7" id="KW-0067">ATP-binding</keyword>
<organism evidence="7 8">
    <name type="scientific">Phocaeicola vulgatus</name>
    <name type="common">Bacteroides vulgatus</name>
    <dbReference type="NCBI Taxonomy" id="821"/>
    <lineage>
        <taxon>Bacteria</taxon>
        <taxon>Pseudomonadati</taxon>
        <taxon>Bacteroidota</taxon>
        <taxon>Bacteroidia</taxon>
        <taxon>Bacteroidales</taxon>
        <taxon>Bacteroidaceae</taxon>
        <taxon>Phocaeicola</taxon>
    </lineage>
</organism>
<accession>A0A848QT94</accession>
<evidence type="ECO:0000256" key="1">
    <source>
        <dbReference type="ARBA" id="ARBA00022741"/>
    </source>
</evidence>
<dbReference type="GO" id="GO:0003677">
    <property type="term" value="F:DNA binding"/>
    <property type="evidence" value="ECO:0007669"/>
    <property type="project" value="InterPro"/>
</dbReference>
<dbReference type="GO" id="GO:0005524">
    <property type="term" value="F:ATP binding"/>
    <property type="evidence" value="ECO:0007669"/>
    <property type="project" value="UniProtKB-KW"/>
</dbReference>
<feature type="domain" description="UvrD-like helicase C-terminal" evidence="6">
    <location>
        <begin position="11"/>
        <end position="111"/>
    </location>
</feature>
<dbReference type="AlphaFoldDB" id="A0A848QT94"/>
<evidence type="ECO:0000313" key="7">
    <source>
        <dbReference type="EMBL" id="NMW39773.1"/>
    </source>
</evidence>